<dbReference type="Proteomes" id="UP000596742">
    <property type="component" value="Unassembled WGS sequence"/>
</dbReference>
<evidence type="ECO:0000313" key="3">
    <source>
        <dbReference type="Proteomes" id="UP000596742"/>
    </source>
</evidence>
<comment type="caution">
    <text evidence="2">The sequence shown here is derived from an EMBL/GenBank/DDBJ whole genome shotgun (WGS) entry which is preliminary data.</text>
</comment>
<accession>A0A8B6C1G2</accession>
<evidence type="ECO:0000256" key="1">
    <source>
        <dbReference type="SAM" id="MobiDB-lite"/>
    </source>
</evidence>
<gene>
    <name evidence="2" type="ORF">MGAL_10B029471</name>
</gene>
<name>A0A8B6C1G2_MYTGA</name>
<feature type="compositionally biased region" description="Basic and acidic residues" evidence="1">
    <location>
        <begin position="15"/>
        <end position="24"/>
    </location>
</feature>
<evidence type="ECO:0000313" key="2">
    <source>
        <dbReference type="EMBL" id="VDH98280.1"/>
    </source>
</evidence>
<dbReference type="AlphaFoldDB" id="A0A8B6C1G2"/>
<keyword evidence="3" id="KW-1185">Reference proteome</keyword>
<sequence length="77" mass="8880">MSEKHKSRKVIRGNGEGDDRREEQTEATPRPSQSAHPDPRRKNSYSPQREGTQRHPLGQKKAKRKTDTGETQGNEKW</sequence>
<feature type="compositionally biased region" description="Polar residues" evidence="1">
    <location>
        <begin position="26"/>
        <end position="35"/>
    </location>
</feature>
<reference evidence="2" key="1">
    <citation type="submission" date="2018-11" db="EMBL/GenBank/DDBJ databases">
        <authorList>
            <person name="Alioto T."/>
            <person name="Alioto T."/>
        </authorList>
    </citation>
    <scope>NUCLEOTIDE SEQUENCE</scope>
</reference>
<feature type="region of interest" description="Disordered" evidence="1">
    <location>
        <begin position="1"/>
        <end position="77"/>
    </location>
</feature>
<protein>
    <submittedName>
        <fullName evidence="2">Uncharacterized protein</fullName>
    </submittedName>
</protein>
<feature type="non-terminal residue" evidence="2">
    <location>
        <position position="1"/>
    </location>
</feature>
<dbReference type="EMBL" id="UYJE01000991">
    <property type="protein sequence ID" value="VDH98280.1"/>
    <property type="molecule type" value="Genomic_DNA"/>
</dbReference>
<feature type="compositionally biased region" description="Basic residues" evidence="1">
    <location>
        <begin position="1"/>
        <end position="11"/>
    </location>
</feature>
<organism evidence="2 3">
    <name type="scientific">Mytilus galloprovincialis</name>
    <name type="common">Mediterranean mussel</name>
    <dbReference type="NCBI Taxonomy" id="29158"/>
    <lineage>
        <taxon>Eukaryota</taxon>
        <taxon>Metazoa</taxon>
        <taxon>Spiralia</taxon>
        <taxon>Lophotrochozoa</taxon>
        <taxon>Mollusca</taxon>
        <taxon>Bivalvia</taxon>
        <taxon>Autobranchia</taxon>
        <taxon>Pteriomorphia</taxon>
        <taxon>Mytilida</taxon>
        <taxon>Mytiloidea</taxon>
        <taxon>Mytilidae</taxon>
        <taxon>Mytilinae</taxon>
        <taxon>Mytilus</taxon>
    </lineage>
</organism>
<proteinExistence type="predicted"/>
<feature type="compositionally biased region" description="Basic and acidic residues" evidence="1">
    <location>
        <begin position="65"/>
        <end position="77"/>
    </location>
</feature>